<name>A0A8T1NAC5_CARIL</name>
<dbReference type="AlphaFoldDB" id="A0A8T1NAC5"/>
<dbReference type="PANTHER" id="PTHR33325:SF11">
    <property type="entry name" value="COLD SHOCK DOMAIN-CONTAINING PROTEIN 4-LIKE"/>
    <property type="match status" value="1"/>
</dbReference>
<proteinExistence type="predicted"/>
<dbReference type="Proteomes" id="UP000811609">
    <property type="component" value="Chromosome 15"/>
</dbReference>
<comment type="caution">
    <text evidence="1">The sequence shown here is derived from an EMBL/GenBank/DDBJ whole genome shotgun (WGS) entry which is preliminary data.</text>
</comment>
<evidence type="ECO:0000313" key="2">
    <source>
        <dbReference type="Proteomes" id="UP000811609"/>
    </source>
</evidence>
<keyword evidence="2" id="KW-1185">Reference proteome</keyword>
<organism evidence="1 2">
    <name type="scientific">Carya illinoinensis</name>
    <name type="common">Pecan</name>
    <dbReference type="NCBI Taxonomy" id="32201"/>
    <lineage>
        <taxon>Eukaryota</taxon>
        <taxon>Viridiplantae</taxon>
        <taxon>Streptophyta</taxon>
        <taxon>Embryophyta</taxon>
        <taxon>Tracheophyta</taxon>
        <taxon>Spermatophyta</taxon>
        <taxon>Magnoliopsida</taxon>
        <taxon>eudicotyledons</taxon>
        <taxon>Gunneridae</taxon>
        <taxon>Pentapetalae</taxon>
        <taxon>rosids</taxon>
        <taxon>fabids</taxon>
        <taxon>Fagales</taxon>
        <taxon>Juglandaceae</taxon>
        <taxon>Carya</taxon>
    </lineage>
</organism>
<dbReference type="EMBL" id="CM031823">
    <property type="protein sequence ID" value="KAG6626801.1"/>
    <property type="molecule type" value="Genomic_DNA"/>
</dbReference>
<reference evidence="1" key="1">
    <citation type="submission" date="2020-12" db="EMBL/GenBank/DDBJ databases">
        <title>WGS assembly of Carya illinoinensis cv. Pawnee.</title>
        <authorList>
            <person name="Platts A."/>
            <person name="Shu S."/>
            <person name="Wright S."/>
            <person name="Barry K."/>
            <person name="Edger P."/>
            <person name="Pires J.C."/>
            <person name="Schmutz J."/>
        </authorList>
    </citation>
    <scope>NUCLEOTIDE SEQUENCE</scope>
    <source>
        <tissue evidence="1">Leaf</tissue>
    </source>
</reference>
<dbReference type="PANTHER" id="PTHR33325">
    <property type="entry name" value="ZINC FINGER, CCHC-TYPE-RELATED"/>
    <property type="match status" value="1"/>
</dbReference>
<protein>
    <submittedName>
        <fullName evidence="1">Uncharacterized protein</fullName>
    </submittedName>
</protein>
<sequence>MSNLTKLEFVALDISGKNYLSWILDVEIHLDAMNLGDTIKEGNQGSLQDRAKAMIFLRHHLHEELKTELQDFKSVSEYNSALFKISSLLKLCGEKVTDDDLLEKTYTTFHASNVLLQQ</sequence>
<evidence type="ECO:0000313" key="1">
    <source>
        <dbReference type="EMBL" id="KAG6626801.1"/>
    </source>
</evidence>
<gene>
    <name evidence="1" type="ORF">CIPAW_15G077200</name>
</gene>
<accession>A0A8T1NAC5</accession>